<dbReference type="EMBL" id="BAAADO010000003">
    <property type="protein sequence ID" value="GAA0492901.1"/>
    <property type="molecule type" value="Genomic_DNA"/>
</dbReference>
<keyword evidence="1" id="KW-1133">Transmembrane helix</keyword>
<feature type="transmembrane region" description="Helical" evidence="1">
    <location>
        <begin position="65"/>
        <end position="91"/>
    </location>
</feature>
<evidence type="ECO:0000313" key="2">
    <source>
        <dbReference type="EMBL" id="GAA0492901.1"/>
    </source>
</evidence>
<keyword evidence="1" id="KW-0812">Transmembrane</keyword>
<protein>
    <submittedName>
        <fullName evidence="2">Uncharacterized protein</fullName>
    </submittedName>
</protein>
<keyword evidence="3" id="KW-1185">Reference proteome</keyword>
<evidence type="ECO:0000256" key="1">
    <source>
        <dbReference type="SAM" id="Phobius"/>
    </source>
</evidence>
<gene>
    <name evidence="2" type="ORF">GCM10008986_19150</name>
</gene>
<organism evidence="2 3">
    <name type="scientific">Salinibacillus aidingensis</name>
    <dbReference type="NCBI Taxonomy" id="237684"/>
    <lineage>
        <taxon>Bacteria</taxon>
        <taxon>Bacillati</taxon>
        <taxon>Bacillota</taxon>
        <taxon>Bacilli</taxon>
        <taxon>Bacillales</taxon>
        <taxon>Bacillaceae</taxon>
        <taxon>Salinibacillus</taxon>
    </lineage>
</organism>
<name>A0ABP3L430_9BACI</name>
<proteinExistence type="predicted"/>
<feature type="transmembrane region" description="Helical" evidence="1">
    <location>
        <begin position="27"/>
        <end position="53"/>
    </location>
</feature>
<accession>A0ABP3L430</accession>
<evidence type="ECO:0000313" key="3">
    <source>
        <dbReference type="Proteomes" id="UP001500880"/>
    </source>
</evidence>
<sequence length="104" mass="11597">MTLFILFTLILFFDGAAIHFHRTGKIALWLSGIVMGVLSPILGYSFVFVFWQLSKTFDPSSTHEGAAYAGVFIFLGLLANAIIFFIIGLIIKIINHFKSNKINV</sequence>
<keyword evidence="1" id="KW-0472">Membrane</keyword>
<dbReference type="RefSeq" id="WP_343840107.1">
    <property type="nucleotide sequence ID" value="NZ_BAAADO010000003.1"/>
</dbReference>
<reference evidence="3" key="1">
    <citation type="journal article" date="2019" name="Int. J. Syst. Evol. Microbiol.">
        <title>The Global Catalogue of Microorganisms (GCM) 10K type strain sequencing project: providing services to taxonomists for standard genome sequencing and annotation.</title>
        <authorList>
            <consortium name="The Broad Institute Genomics Platform"/>
            <consortium name="The Broad Institute Genome Sequencing Center for Infectious Disease"/>
            <person name="Wu L."/>
            <person name="Ma J."/>
        </authorList>
    </citation>
    <scope>NUCLEOTIDE SEQUENCE [LARGE SCALE GENOMIC DNA]</scope>
    <source>
        <strain evidence="3">JCM 12389</strain>
    </source>
</reference>
<comment type="caution">
    <text evidence="2">The sequence shown here is derived from an EMBL/GenBank/DDBJ whole genome shotgun (WGS) entry which is preliminary data.</text>
</comment>
<dbReference type="Proteomes" id="UP001500880">
    <property type="component" value="Unassembled WGS sequence"/>
</dbReference>